<reference evidence="2 3" key="1">
    <citation type="submission" date="2017-04" db="EMBL/GenBank/DDBJ databases">
        <title>Presence of VIM-2 positive Pseudomonas species in chickens and their surrounding environment.</title>
        <authorList>
            <person name="Zhang R."/>
        </authorList>
    </citation>
    <scope>NUCLEOTIDE SEQUENCE [LARGE SCALE GENOMIC DNA]</scope>
    <source>
        <strain evidence="2 3">DZ-C18</strain>
    </source>
</reference>
<dbReference type="EMBL" id="NBWC01000049">
    <property type="protein sequence ID" value="ORL58883.1"/>
    <property type="molecule type" value="Genomic_DNA"/>
</dbReference>
<dbReference type="InterPro" id="IPR029493">
    <property type="entry name" value="RecD2-like_HHH"/>
</dbReference>
<sequence>MNMASVTDAVDGLLREQAILSSIQYRDPSGPWGIGTFRREDGSTFTATGSFGQPILYEEFILYGKWSPDIPGGDFDTASFSSMPPKALETLPRYLTSLTQNRVAIASTIKAVQHFGENLIDILERAPVRLVEAGVSEHDAAILGSTWETERSHQLALAQIDLEGIPPAKLATLQRRLGYTTDLNAVLREDPYLLYVHFDDMLFSTAQSLAKRFRVTNDTVSAVKGAIVAVLRREAWLGHSYVEGVPLIEAVAKLLNLDRQTLHPLIREGVTELSRAKVARAEDRKLQLFNLYEIEKSLVEKARGWTRLNADELEDLVPSDEMAIKLLRPLKLGAAATKSLAAGLSSLMCERLALVQCETLDDQLTIVDGIQLYLNGFGTDALITAASREMITELTTRLGDEAQVLSYAELIGLDPITGVPQQHKANPIPADVVVVVGTDAMGIEEIDALLEAMPATGRIFMLGAPKDLPSQNVGQPFDDMAKVREIRTFIASFWLPARSEKRQAAKNVWSGAIKPDDSFVPERPICWLKTPRESIQDVVNVLLQQLSDACEISPLHDIKTVVARQHAEVPGSDAVTWLTRSIASEFIGPDEPVEFQGKALFKGMPALVRQALSLEHPAFSIFEATELSAERMVATPRSGNPVVLDHKRSLNLFHGAVLTPKFIRGRVYEFVILIVLKEHMGLFNAELLSTLLNSAKRSLILVGELEGIAESFPGDEPTRVRSLLSKWMENDGDKIEQH</sequence>
<dbReference type="Proteomes" id="UP000193675">
    <property type="component" value="Unassembled WGS sequence"/>
</dbReference>
<dbReference type="AlphaFoldDB" id="A0A1X0ZN40"/>
<name>A0A1X0ZN40_PSEPU</name>
<dbReference type="Gene3D" id="3.40.50.300">
    <property type="entry name" value="P-loop containing nucleotide triphosphate hydrolases"/>
    <property type="match status" value="2"/>
</dbReference>
<evidence type="ECO:0000259" key="1">
    <source>
        <dbReference type="Pfam" id="PF14490"/>
    </source>
</evidence>
<gene>
    <name evidence="2" type="ORF">B7H17_25505</name>
</gene>
<dbReference type="OrthoDB" id="6952640at2"/>
<accession>A0A1X0ZN40</accession>
<evidence type="ECO:0000313" key="3">
    <source>
        <dbReference type="Proteomes" id="UP000193675"/>
    </source>
</evidence>
<dbReference type="Pfam" id="PF14490">
    <property type="entry name" value="HHH_RecD2"/>
    <property type="match status" value="1"/>
</dbReference>
<evidence type="ECO:0000313" key="2">
    <source>
        <dbReference type="EMBL" id="ORL58883.1"/>
    </source>
</evidence>
<proteinExistence type="predicted"/>
<dbReference type="InterPro" id="IPR027417">
    <property type="entry name" value="P-loop_NTPase"/>
</dbReference>
<dbReference type="Gene3D" id="2.30.30.940">
    <property type="match status" value="1"/>
</dbReference>
<feature type="domain" description="ATP-dependent RecD2 DNA helicase-like helix-hairpin-helix" evidence="1">
    <location>
        <begin position="159"/>
        <end position="241"/>
    </location>
</feature>
<organism evidence="2 3">
    <name type="scientific">Pseudomonas putida</name>
    <name type="common">Arthrobacter siderocapsulatus</name>
    <dbReference type="NCBI Taxonomy" id="303"/>
    <lineage>
        <taxon>Bacteria</taxon>
        <taxon>Pseudomonadati</taxon>
        <taxon>Pseudomonadota</taxon>
        <taxon>Gammaproteobacteria</taxon>
        <taxon>Pseudomonadales</taxon>
        <taxon>Pseudomonadaceae</taxon>
        <taxon>Pseudomonas</taxon>
    </lineage>
</organism>
<comment type="caution">
    <text evidence="2">The sequence shown here is derived from an EMBL/GenBank/DDBJ whole genome shotgun (WGS) entry which is preliminary data.</text>
</comment>
<dbReference type="Gene3D" id="1.10.10.2220">
    <property type="match status" value="1"/>
</dbReference>
<protein>
    <submittedName>
        <fullName evidence="2">Exodeoxyribonuclease</fullName>
    </submittedName>
</protein>